<keyword evidence="1" id="KW-0812">Transmembrane</keyword>
<evidence type="ECO:0000256" key="1">
    <source>
        <dbReference type="SAM" id="Phobius"/>
    </source>
</evidence>
<proteinExistence type="predicted"/>
<gene>
    <name evidence="2" type="ORF">CWC46_01350</name>
    <name evidence="3" type="ORF">Ser39006_001350</name>
</gene>
<dbReference type="KEGG" id="sera:Ser39006_001350"/>
<organism evidence="3 4">
    <name type="scientific">Serratia sp. (strain ATCC 39006)</name>
    <name type="common">Prodigiosinella confusarubida</name>
    <dbReference type="NCBI Taxonomy" id="104623"/>
    <lineage>
        <taxon>Bacteria</taxon>
        <taxon>Pseudomonadati</taxon>
        <taxon>Pseudomonadota</taxon>
        <taxon>Gammaproteobacteria</taxon>
        <taxon>Enterobacterales</taxon>
        <taxon>Pectobacteriaceae</taxon>
        <taxon>Prodigiosinella</taxon>
    </lineage>
</organism>
<name>A0A2I5TEB1_SERS3</name>
<keyword evidence="4" id="KW-1185">Reference proteome</keyword>
<evidence type="ECO:0000313" key="4">
    <source>
        <dbReference type="Proteomes" id="UP000017700"/>
    </source>
</evidence>
<dbReference type="Proteomes" id="UP000233778">
    <property type="component" value="Chromosome"/>
</dbReference>
<sequence length="95" mass="10408">MRCLAVLLSYPGQTVFFHIGNGMVFIPFITYSLLTDIYPSSLALSVRVLLSVTRPIPGPRSFGAAATSEAGLSKLLGIRCVAAFLQLQLFRVYKR</sequence>
<reference evidence="3" key="2">
    <citation type="submission" date="2013-09" db="EMBL/GenBank/DDBJ databases">
        <authorList>
            <person name="Wang G."/>
            <person name="Yang Y."/>
            <person name="Su Y."/>
        </authorList>
    </citation>
    <scope>NUCLEOTIDE SEQUENCE</scope>
    <source>
        <strain evidence="3">ATCC 39006</strain>
    </source>
</reference>
<dbReference type="EMBL" id="CP025084">
    <property type="protein sequence ID" value="AUH02903.1"/>
    <property type="molecule type" value="Genomic_DNA"/>
</dbReference>
<dbReference type="Proteomes" id="UP000017700">
    <property type="component" value="Chromosome"/>
</dbReference>
<evidence type="ECO:0000313" key="2">
    <source>
        <dbReference type="EMBL" id="AUG98588.1"/>
    </source>
</evidence>
<dbReference type="EMBL" id="CP025085">
    <property type="protein sequence ID" value="AUG98588.1"/>
    <property type="molecule type" value="Genomic_DNA"/>
</dbReference>
<protein>
    <submittedName>
        <fullName evidence="3">Uncharacterized protein</fullName>
    </submittedName>
</protein>
<reference evidence="2 5" key="3">
    <citation type="submission" date="2017-11" db="EMBL/GenBank/DDBJ databases">
        <title>Complete genome sequence of Serratia sp. ATCC 39006 LacA.</title>
        <authorList>
            <person name="Hampton H.G."/>
            <person name="Jackson S.A."/>
            <person name="Jauregui R."/>
            <person name="Poulter G.T.M."/>
            <person name="Salmond G.P.C."/>
            <person name="Fineran P.C."/>
        </authorList>
    </citation>
    <scope>NUCLEOTIDE SEQUENCE [LARGE SCALE GENOMIC DNA]</scope>
    <source>
        <strain evidence="2 5">ATCC 39006</strain>
    </source>
</reference>
<keyword evidence="1" id="KW-0472">Membrane</keyword>
<keyword evidence="1" id="KW-1133">Transmembrane helix</keyword>
<feature type="transmembrane region" description="Helical" evidence="1">
    <location>
        <begin position="15"/>
        <end position="34"/>
    </location>
</feature>
<reference evidence="3 4" key="1">
    <citation type="journal article" date="2013" name="Genome Announc.">
        <title>Draft genome sequence of Serratia sp. strain ATCC 39006, a model bacterium for analysis of the biosynthesis and regulation of prodigiosin, a carbapenem, and gas vesicles.</title>
        <authorList>
            <person name="Fineran P.C."/>
            <person name="Iglesias Cans M.C."/>
            <person name="Ramsay J.P."/>
            <person name="Wilf N.M."/>
            <person name="Cossyleon D."/>
            <person name="McNeil M.B."/>
            <person name="Williamson N.R."/>
            <person name="Monson R.E."/>
            <person name="Becher S.A."/>
            <person name="Stanton J.A."/>
            <person name="Brugger K."/>
            <person name="Brown S.D."/>
            <person name="Salmond G.P."/>
        </authorList>
    </citation>
    <scope>NUCLEOTIDE SEQUENCE [LARGE SCALE GENOMIC DNA]</scope>
    <source>
        <strain evidence="3">ATCC 39006</strain>
        <strain evidence="4">ATCC 39006 / SC 11482</strain>
    </source>
</reference>
<evidence type="ECO:0000313" key="3">
    <source>
        <dbReference type="EMBL" id="AUH02903.1"/>
    </source>
</evidence>
<reference evidence="3" key="4">
    <citation type="submission" date="2017-11" db="EMBL/GenBank/DDBJ databases">
        <title>Complete genome sequence of Serratia sp. ATCC 39006.</title>
        <authorList>
            <person name="Hampton H.G."/>
            <person name="Jackson S.A."/>
            <person name="Jauregui R."/>
            <person name="Poulter G.T.M."/>
            <person name="Salmond G.P.C."/>
            <person name="Fineran P.C."/>
        </authorList>
    </citation>
    <scope>NUCLEOTIDE SEQUENCE</scope>
    <source>
        <strain evidence="3">ATCC 39006</strain>
    </source>
</reference>
<accession>A0A2I5TEB1</accession>
<dbReference type="AlphaFoldDB" id="A0A2I5TEB1"/>
<dbReference type="KEGG" id="serq:CWC46_01350"/>
<evidence type="ECO:0000313" key="5">
    <source>
        <dbReference type="Proteomes" id="UP000233778"/>
    </source>
</evidence>